<name>A0ABV1B6E0_9FIRM</name>
<reference evidence="1 2" key="1">
    <citation type="submission" date="2024-03" db="EMBL/GenBank/DDBJ databases">
        <title>Human intestinal bacterial collection.</title>
        <authorList>
            <person name="Pauvert C."/>
            <person name="Hitch T.C.A."/>
            <person name="Clavel T."/>
        </authorList>
    </citation>
    <scope>NUCLEOTIDE SEQUENCE [LARGE SCALE GENOMIC DNA]</scope>
    <source>
        <strain evidence="1 2">CLA-AA-H190</strain>
    </source>
</reference>
<accession>A0ABV1B6E0</accession>
<dbReference type="Proteomes" id="UP001469749">
    <property type="component" value="Unassembled WGS sequence"/>
</dbReference>
<dbReference type="RefSeq" id="WP_349085291.1">
    <property type="nucleotide sequence ID" value="NZ_JBBMEK010000128.1"/>
</dbReference>
<evidence type="ECO:0000313" key="2">
    <source>
        <dbReference type="Proteomes" id="UP001469749"/>
    </source>
</evidence>
<proteinExistence type="predicted"/>
<comment type="caution">
    <text evidence="1">The sequence shown here is derived from an EMBL/GenBank/DDBJ whole genome shotgun (WGS) entry which is preliminary data.</text>
</comment>
<gene>
    <name evidence="1" type="ORF">WMO25_10520</name>
</gene>
<keyword evidence="2" id="KW-1185">Reference proteome</keyword>
<organism evidence="1 2">
    <name type="scientific">Coprococcus intestinihominis</name>
    <dbReference type="NCBI Taxonomy" id="3133154"/>
    <lineage>
        <taxon>Bacteria</taxon>
        <taxon>Bacillati</taxon>
        <taxon>Bacillota</taxon>
        <taxon>Clostridia</taxon>
        <taxon>Lachnospirales</taxon>
        <taxon>Lachnospiraceae</taxon>
        <taxon>Coprococcus</taxon>
    </lineage>
</organism>
<evidence type="ECO:0000313" key="1">
    <source>
        <dbReference type="EMBL" id="MEQ2365531.1"/>
    </source>
</evidence>
<dbReference type="EMBL" id="JBBMEK010000128">
    <property type="protein sequence ID" value="MEQ2365531.1"/>
    <property type="molecule type" value="Genomic_DNA"/>
</dbReference>
<protein>
    <submittedName>
        <fullName evidence="1">Uncharacterized protein</fullName>
    </submittedName>
</protein>
<sequence length="229" mass="25756">MGMFGNAVNQAATDAAAKQQEMQMLLRGKNSEQQAIIKFFYGASGGCMSSGMTVEEYRKKVRARLSSLDTKSMALRKLGIDEDEVQEIAPVTFEGYVFNDKVDNLVARASANTWVSSEYMITWLFFGEREVFIYQYSFSMTSDSKKENTMQYFYQDVTNFTASSETYQKLVAESSGCMGSTQYMQASANADEFKIVVPGDTLRCSMTPTDSTDAAIRGMRNKLREMKNR</sequence>